<keyword evidence="2" id="KW-1185">Reference proteome</keyword>
<comment type="caution">
    <text evidence="1">The sequence shown here is derived from an EMBL/GenBank/DDBJ whole genome shotgun (WGS) entry which is preliminary data.</text>
</comment>
<evidence type="ECO:0000313" key="2">
    <source>
        <dbReference type="Proteomes" id="UP001281614"/>
    </source>
</evidence>
<reference evidence="1" key="1">
    <citation type="submission" date="2023-02" db="EMBL/GenBank/DDBJ databases">
        <title>Colletotrichum kahawae CIFC_Que2 genome sequencing and assembly.</title>
        <authorList>
            <person name="Baroncelli R."/>
        </authorList>
    </citation>
    <scope>NUCLEOTIDE SEQUENCE</scope>
    <source>
        <strain evidence="1">CIFC_Que2</strain>
    </source>
</reference>
<evidence type="ECO:0000313" key="1">
    <source>
        <dbReference type="EMBL" id="KAK2754079.1"/>
    </source>
</evidence>
<dbReference type="EMBL" id="VYYT01000234">
    <property type="protein sequence ID" value="KAK2754079.1"/>
    <property type="molecule type" value="Genomic_DNA"/>
</dbReference>
<name>A0AAD9YBI4_COLKA</name>
<organism evidence="1 2">
    <name type="scientific">Colletotrichum kahawae</name>
    <name type="common">Coffee berry disease fungus</name>
    <dbReference type="NCBI Taxonomy" id="34407"/>
    <lineage>
        <taxon>Eukaryota</taxon>
        <taxon>Fungi</taxon>
        <taxon>Dikarya</taxon>
        <taxon>Ascomycota</taxon>
        <taxon>Pezizomycotina</taxon>
        <taxon>Sordariomycetes</taxon>
        <taxon>Hypocreomycetidae</taxon>
        <taxon>Glomerellales</taxon>
        <taxon>Glomerellaceae</taxon>
        <taxon>Colletotrichum</taxon>
        <taxon>Colletotrichum gloeosporioides species complex</taxon>
    </lineage>
</organism>
<dbReference type="AlphaFoldDB" id="A0AAD9YBI4"/>
<gene>
    <name evidence="1" type="ORF">CKAH01_06017</name>
</gene>
<dbReference type="Proteomes" id="UP001281614">
    <property type="component" value="Unassembled WGS sequence"/>
</dbReference>
<sequence>MDLWPGCQDSSHLAQLCLPPPSPPTENKDKNRNKAKLLNGEQLGRVGTTWKGNPVNVYLHAAKVPGDHAARPPAARMCLYFAAVALLLARHTCRLPATTHWRRIPAPVPVPAPHRTPARAQEYDTGSPSCCSSSVSIVLHTLPIECPSPADAPLAGTDDLDRRLPAFSVVQQKL</sequence>
<protein>
    <submittedName>
        <fullName evidence="1">Uncharacterized protein</fullName>
    </submittedName>
</protein>
<accession>A0AAD9YBI4</accession>
<proteinExistence type="predicted"/>